<name>A0A158B3Q0_9BURK</name>
<dbReference type="Gene3D" id="3.40.50.1820">
    <property type="entry name" value="alpha/beta hydrolase"/>
    <property type="match status" value="1"/>
</dbReference>
<feature type="region of interest" description="Disordered" evidence="1">
    <location>
        <begin position="95"/>
        <end position="119"/>
    </location>
</feature>
<proteinExistence type="predicted"/>
<evidence type="ECO:0000256" key="1">
    <source>
        <dbReference type="SAM" id="MobiDB-lite"/>
    </source>
</evidence>
<comment type="caution">
    <text evidence="2">The sequence shown here is derived from an EMBL/GenBank/DDBJ whole genome shotgun (WGS) entry which is preliminary data.</text>
</comment>
<gene>
    <name evidence="2" type="ORF">AWB83_02747</name>
</gene>
<dbReference type="GO" id="GO:0008374">
    <property type="term" value="F:O-acyltransferase activity"/>
    <property type="evidence" value="ECO:0007669"/>
    <property type="project" value="InterPro"/>
</dbReference>
<dbReference type="InterPro" id="IPR003386">
    <property type="entry name" value="LACT/PDAT_acylTrfase"/>
</dbReference>
<dbReference type="OrthoDB" id="9814331at2"/>
<accession>A0A158B3Q0</accession>
<evidence type="ECO:0000313" key="2">
    <source>
        <dbReference type="EMBL" id="SAK64758.1"/>
    </source>
</evidence>
<dbReference type="STRING" id="1777144.AWB83_02747"/>
<organism evidence="2 3">
    <name type="scientific">Caballeronia ptereochthonis</name>
    <dbReference type="NCBI Taxonomy" id="1777144"/>
    <lineage>
        <taxon>Bacteria</taxon>
        <taxon>Pseudomonadati</taxon>
        <taxon>Pseudomonadota</taxon>
        <taxon>Betaproteobacteria</taxon>
        <taxon>Burkholderiales</taxon>
        <taxon>Burkholderiaceae</taxon>
        <taxon>Caballeronia</taxon>
    </lineage>
</organism>
<dbReference type="AlphaFoldDB" id="A0A158B3Q0"/>
<dbReference type="EMBL" id="FCOB02000011">
    <property type="protein sequence ID" value="SAK64758.1"/>
    <property type="molecule type" value="Genomic_DNA"/>
</dbReference>
<reference evidence="2" key="1">
    <citation type="submission" date="2016-01" db="EMBL/GenBank/DDBJ databases">
        <authorList>
            <person name="Peeters C."/>
        </authorList>
    </citation>
    <scope>NUCLEOTIDE SEQUENCE [LARGE SCALE GENOMIC DNA]</scope>
    <source>
        <strain evidence="2">LMG 29326</strain>
    </source>
</reference>
<keyword evidence="3" id="KW-1185">Reference proteome</keyword>
<protein>
    <recommendedName>
        <fullName evidence="4">PGAP1-like protein</fullName>
    </recommendedName>
</protein>
<dbReference type="InterPro" id="IPR029058">
    <property type="entry name" value="AB_hydrolase_fold"/>
</dbReference>
<dbReference type="GO" id="GO:0006629">
    <property type="term" value="P:lipid metabolic process"/>
    <property type="evidence" value="ECO:0007669"/>
    <property type="project" value="InterPro"/>
</dbReference>
<sequence length="524" mass="58007">MTNLERVIPGRLADDGSVHYSSTTSAPDESTAVCYMIPDRVIPIIFVPGVMGSHLIATGADNPNEDEPVWLCNSPLRVATAWMFRGAETRKQKLDPDATGVYDGGKIPSGTPHTEEELRRRGWGTVGKMSYGSFLVWLENALNDSEHAHEGTRARLMEGTPDVGQLTYDEVALSYRYQLPVHAVGYNWLKSNADSALQLHEKIEEFKDFYKQRNLICEKVIMVTHSMGGLVARHYSEAKGYGDNALGIVHGVMPATGAAAAYKRVKSGTEGFLTGKVLGPDAATMTAVFAQSPGPLQLLPSVDYGMGWLKISDGKNLMTFPKTSPYREIYLARGKWWGLADERLINPADQKKVGLDQGWGRYAELILNIVMPFHDQISLKYHRSTYAFYGDDEKFKTWGTVTWKRKASSFWRDRSYSMVPLSDVQNSKLMKDSGTGEITLEGQDGHWWSSDSFQLQCAEETGDGTVPALSGRAPGGQSGVSVCKAYSGIDHEGAYKNKVQQLFTVWALVKILQNVKGTQLEYSF</sequence>
<dbReference type="SUPFAM" id="SSF53474">
    <property type="entry name" value="alpha/beta-Hydrolases"/>
    <property type="match status" value="1"/>
</dbReference>
<dbReference type="RefSeq" id="WP_143750050.1">
    <property type="nucleotide sequence ID" value="NZ_FCOB02000011.1"/>
</dbReference>
<dbReference type="Proteomes" id="UP000054978">
    <property type="component" value="Unassembled WGS sequence"/>
</dbReference>
<dbReference type="Pfam" id="PF02450">
    <property type="entry name" value="LCAT"/>
    <property type="match status" value="1"/>
</dbReference>
<evidence type="ECO:0000313" key="3">
    <source>
        <dbReference type="Proteomes" id="UP000054978"/>
    </source>
</evidence>
<evidence type="ECO:0008006" key="4">
    <source>
        <dbReference type="Google" id="ProtNLM"/>
    </source>
</evidence>